<dbReference type="Pfam" id="PF00805">
    <property type="entry name" value="Pentapeptide"/>
    <property type="match status" value="1"/>
</dbReference>
<evidence type="ECO:0000256" key="3">
    <source>
        <dbReference type="ARBA" id="ARBA00046343"/>
    </source>
</evidence>
<keyword evidence="6" id="KW-1185">Reference proteome</keyword>
<dbReference type="SUPFAM" id="SSF50978">
    <property type="entry name" value="WD40 repeat-like"/>
    <property type="match status" value="2"/>
</dbReference>
<dbReference type="InterPro" id="IPR001680">
    <property type="entry name" value="WD40_rpt"/>
</dbReference>
<dbReference type="InterPro" id="IPR001646">
    <property type="entry name" value="5peptide_repeat"/>
</dbReference>
<dbReference type="InterPro" id="IPR036322">
    <property type="entry name" value="WD40_repeat_dom_sf"/>
</dbReference>
<keyword evidence="2" id="KW-0677">Repeat</keyword>
<evidence type="ECO:0000313" key="5">
    <source>
        <dbReference type="EMBL" id="CAG9334982.1"/>
    </source>
</evidence>
<reference evidence="5" key="1">
    <citation type="submission" date="2021-09" db="EMBL/GenBank/DDBJ databases">
        <authorList>
            <consortium name="AG Swart"/>
            <person name="Singh M."/>
            <person name="Singh A."/>
            <person name="Seah K."/>
            <person name="Emmerich C."/>
        </authorList>
    </citation>
    <scope>NUCLEOTIDE SEQUENCE</scope>
    <source>
        <strain evidence="5">ATCC30299</strain>
    </source>
</reference>
<dbReference type="Gene3D" id="2.130.10.10">
    <property type="entry name" value="YVTN repeat-like/Quinoprotein amine dehydrogenase"/>
    <property type="match status" value="3"/>
</dbReference>
<dbReference type="AlphaFoldDB" id="A0AAU9KBA3"/>
<dbReference type="GO" id="GO:0006406">
    <property type="term" value="P:mRNA export from nucleus"/>
    <property type="evidence" value="ECO:0007669"/>
    <property type="project" value="InterPro"/>
</dbReference>
<comment type="similarity">
    <text evidence="3">Belongs to the THOC3 family.</text>
</comment>
<dbReference type="InterPro" id="IPR040132">
    <property type="entry name" value="Tex1/THOC3"/>
</dbReference>
<dbReference type="Proteomes" id="UP001162131">
    <property type="component" value="Unassembled WGS sequence"/>
</dbReference>
<dbReference type="PANTHER" id="PTHR22839:SF0">
    <property type="entry name" value="THO COMPLEX SUBUNIT 3"/>
    <property type="match status" value="1"/>
</dbReference>
<dbReference type="GO" id="GO:0000445">
    <property type="term" value="C:THO complex part of transcription export complex"/>
    <property type="evidence" value="ECO:0007669"/>
    <property type="project" value="TreeGrafter"/>
</dbReference>
<sequence length="728" mass="84402">MHGIKVPYADLSASYFYNSNLEGSDLSHANISFSNLEYTNFKGCDMRNSSHGLIPLAEMKQCKEAWLSPTGKYIVWDFYSPSCPLFQIQKIESIQNSQQIIGKPIQFSPQENYIIFESLEKKYAIHSLLNNKCLKYQFESSKLFAFSPSEKYLAFYSFGTLCIRDLQTDLICSSTSFQLRLFYINWSPIEDFVLVQSARDWIIWDIRNSIKIQQFDFGNNYHDYPKDFAFSWHGKYMVIYNSKYSEDTFLIWNSQTKAVINIQTIEKEQFEIKFSSTHEKIFVKSGRHLSIWNAETSEELARSKDYYDTLSAAVMSPIGDYIFIYGDDGLGLYDCENNVAEKSINYYDFESCQYVATKKRPQIVFKGLLLQIDYNFSHNLDDFLRKNSNAANSACFSCDDKYFATSNYNRVINIWDMRKKEIISALKTDEPPASLFFSPSSKFLVVKSSISEPIEATVWNWKKKAIIWKHCFVTPIRVISFSISENFWAVGSGSIIYIWDKNSIMHIIDSNWDITSTAILDGSFTENENYFVYGNDRGEINFFLLRSKSIEKTISLGISRMMIFSNSSQYVAIYDRNSNLKIWNIIDDPFIAYEVNEIKNLQSIIISTDGNYVILQRKGDCSFEILDTLKGCTIFRSKNCIHKIKWISWSWSGNFIIATSKGFIGIWDFKALMSKRSIDLAFNDKASLNEIECLDWARSSNNFNIRNCDFSDAKMSDNNWLSIKEINN</sequence>
<name>A0AAU9KBA3_9CILI</name>
<dbReference type="SUPFAM" id="SSF141571">
    <property type="entry name" value="Pentapeptide repeat-like"/>
    <property type="match status" value="1"/>
</dbReference>
<proteinExistence type="inferred from homology"/>
<dbReference type="EMBL" id="CAJZBQ010000060">
    <property type="protein sequence ID" value="CAG9334982.1"/>
    <property type="molecule type" value="Genomic_DNA"/>
</dbReference>
<dbReference type="SUPFAM" id="SSF69322">
    <property type="entry name" value="Tricorn protease domain 2"/>
    <property type="match status" value="1"/>
</dbReference>
<keyword evidence="1 4" id="KW-0853">WD repeat</keyword>
<feature type="repeat" description="WD" evidence="4">
    <location>
        <begin position="384"/>
        <end position="425"/>
    </location>
</feature>
<dbReference type="SMART" id="SM00320">
    <property type="entry name" value="WD40"/>
    <property type="match status" value="5"/>
</dbReference>
<dbReference type="Gene3D" id="2.160.20.80">
    <property type="entry name" value="E3 ubiquitin-protein ligase SopA"/>
    <property type="match status" value="1"/>
</dbReference>
<protein>
    <submittedName>
        <fullName evidence="5">Uncharacterized protein</fullName>
    </submittedName>
</protein>
<gene>
    <name evidence="5" type="ORF">BSTOLATCC_MIC62563</name>
</gene>
<dbReference type="InterPro" id="IPR015943">
    <property type="entry name" value="WD40/YVTN_repeat-like_dom_sf"/>
</dbReference>
<evidence type="ECO:0000313" key="6">
    <source>
        <dbReference type="Proteomes" id="UP001162131"/>
    </source>
</evidence>
<accession>A0AAU9KBA3</accession>
<evidence type="ECO:0000256" key="2">
    <source>
        <dbReference type="ARBA" id="ARBA00022737"/>
    </source>
</evidence>
<evidence type="ECO:0000256" key="1">
    <source>
        <dbReference type="ARBA" id="ARBA00022574"/>
    </source>
</evidence>
<dbReference type="PANTHER" id="PTHR22839">
    <property type="entry name" value="THO COMPLEX SUBUNIT 3 THO3"/>
    <property type="match status" value="1"/>
</dbReference>
<dbReference type="PROSITE" id="PS50082">
    <property type="entry name" value="WD_REPEATS_2"/>
    <property type="match status" value="1"/>
</dbReference>
<comment type="caution">
    <text evidence="5">The sequence shown here is derived from an EMBL/GenBank/DDBJ whole genome shotgun (WGS) entry which is preliminary data.</text>
</comment>
<evidence type="ECO:0000256" key="4">
    <source>
        <dbReference type="PROSITE-ProRule" id="PRU00221"/>
    </source>
</evidence>
<organism evidence="5 6">
    <name type="scientific">Blepharisma stoltei</name>
    <dbReference type="NCBI Taxonomy" id="1481888"/>
    <lineage>
        <taxon>Eukaryota</taxon>
        <taxon>Sar</taxon>
        <taxon>Alveolata</taxon>
        <taxon>Ciliophora</taxon>
        <taxon>Postciliodesmatophora</taxon>
        <taxon>Heterotrichea</taxon>
        <taxon>Heterotrichida</taxon>
        <taxon>Blepharismidae</taxon>
        <taxon>Blepharisma</taxon>
    </lineage>
</organism>